<dbReference type="Pfam" id="PF12158">
    <property type="entry name" value="DUF3592"/>
    <property type="match status" value="2"/>
</dbReference>
<feature type="transmembrane region" description="Helical" evidence="1">
    <location>
        <begin position="15"/>
        <end position="33"/>
    </location>
</feature>
<dbReference type="AlphaFoldDB" id="A0A0E4BSC3"/>
<proteinExistence type="predicted"/>
<dbReference type="InterPro" id="IPR021994">
    <property type="entry name" value="DUF3592"/>
</dbReference>
<accession>A0A0E4BSC3</accession>
<feature type="transmembrane region" description="Helical" evidence="1">
    <location>
        <begin position="182"/>
        <end position="203"/>
    </location>
</feature>
<evidence type="ECO:0000313" key="4">
    <source>
        <dbReference type="Proteomes" id="UP000063308"/>
    </source>
</evidence>
<evidence type="ECO:0000259" key="2">
    <source>
        <dbReference type="Pfam" id="PF12158"/>
    </source>
</evidence>
<keyword evidence="1" id="KW-0812">Transmembrane</keyword>
<evidence type="ECO:0000313" key="3">
    <source>
        <dbReference type="EMBL" id="BAR58967.1"/>
    </source>
</evidence>
<name>A0A0E4BSC3_9BRAD</name>
<feature type="domain" description="DUF3592" evidence="2">
    <location>
        <begin position="48"/>
        <end position="140"/>
    </location>
</feature>
<protein>
    <recommendedName>
        <fullName evidence="2">DUF3592 domain-containing protein</fullName>
    </recommendedName>
</protein>
<feature type="transmembrane region" description="Helical" evidence="1">
    <location>
        <begin position="312"/>
        <end position="332"/>
    </location>
</feature>
<feature type="transmembrane region" description="Helical" evidence="1">
    <location>
        <begin position="143"/>
        <end position="162"/>
    </location>
</feature>
<reference evidence="3 4" key="1">
    <citation type="submission" date="2014-11" db="EMBL/GenBank/DDBJ databases">
        <title>Symbiosis island explosion on the genome of extra-slow-growing strains of soybean bradyrhizobia with massive insertion sequences.</title>
        <authorList>
            <person name="Iida T."/>
            <person name="Minamisawa K."/>
        </authorList>
    </citation>
    <scope>NUCLEOTIDE SEQUENCE [LARGE SCALE GENOMIC DNA]</scope>
    <source>
        <strain evidence="3 4">NK6</strain>
    </source>
</reference>
<evidence type="ECO:0000256" key="1">
    <source>
        <dbReference type="SAM" id="Phobius"/>
    </source>
</evidence>
<sequence length="335" mass="36662">MPLTKDFAVPALPPLVYAMLLAPLALILIAAVVKTWQAREARSWPQAPGKVVTSVAEVREVRVSDDEREDGYRMENRNFANVTYEYSVGGRKLRNNRISIGEDLGNFQVAEKLAKYPAGSIVTVYYNPRHPDQAVLERDLPKGLWGCLGIGTVVVLAIVFGSAFGLNQSYQYLAHHVARPDLAGLVVAFGAFGLVIALMAWAVQRQASMATRWPTVPGTIKLSGIEEYHEASEPGERRGTEMFGKRVTYTYLYQNVSYTNECARVAAGTTSASDEMLRKLMSRYQDGATVEVRVNPDNPAEATLDARGDGRIAYVLWGIAAIFAALAVFVATRGG</sequence>
<organism evidence="3 4">
    <name type="scientific">Bradyrhizobium diazoefficiens</name>
    <dbReference type="NCBI Taxonomy" id="1355477"/>
    <lineage>
        <taxon>Bacteria</taxon>
        <taxon>Pseudomonadati</taxon>
        <taxon>Pseudomonadota</taxon>
        <taxon>Alphaproteobacteria</taxon>
        <taxon>Hyphomicrobiales</taxon>
        <taxon>Nitrobacteraceae</taxon>
        <taxon>Bradyrhizobium</taxon>
    </lineage>
</organism>
<dbReference type="Proteomes" id="UP000063308">
    <property type="component" value="Chromosome"/>
</dbReference>
<gene>
    <name evidence="3" type="ORF">NK6_5811</name>
</gene>
<keyword evidence="1" id="KW-0472">Membrane</keyword>
<feature type="domain" description="DUF3592" evidence="2">
    <location>
        <begin position="217"/>
        <end position="307"/>
    </location>
</feature>
<keyword evidence="1" id="KW-1133">Transmembrane helix</keyword>
<dbReference type="EMBL" id="AP014685">
    <property type="protein sequence ID" value="BAR58967.1"/>
    <property type="molecule type" value="Genomic_DNA"/>
</dbReference>